<dbReference type="Proteomes" id="UP000035579">
    <property type="component" value="Chromosome"/>
</dbReference>
<dbReference type="EMBL" id="QUMU01000010">
    <property type="protein sequence ID" value="REG27155.1"/>
    <property type="molecule type" value="Genomic_DNA"/>
</dbReference>
<dbReference type="Gene3D" id="3.40.30.10">
    <property type="entry name" value="Glutaredoxin"/>
    <property type="match status" value="1"/>
</dbReference>
<evidence type="ECO:0000313" key="2">
    <source>
        <dbReference type="EMBL" id="REG27155.1"/>
    </source>
</evidence>
<keyword evidence="4" id="KW-1185">Reference proteome</keyword>
<sequence>MRPVDPGSTRALPRGLLVAAVLLLGARVASAVYEQHHPSQPWSLVAWVPLEQAEALSRERHLPILYYFSADWCSPCQVMERDVFNNDYAARNINTRYIPVKLKDRRQEEGENLPAVQALIKAHSVSSFPSFAIVGLDGKRQRLTRGYGGYTSTLQFLRIPTPSD</sequence>
<protein>
    <submittedName>
        <fullName evidence="2">Thioredoxin-like protein</fullName>
    </submittedName>
</protein>
<dbReference type="Pfam" id="PF13899">
    <property type="entry name" value="Thioredoxin_7"/>
    <property type="match status" value="1"/>
</dbReference>
<dbReference type="Proteomes" id="UP000256345">
    <property type="component" value="Unassembled WGS sequence"/>
</dbReference>
<dbReference type="AlphaFoldDB" id="A0AAC8TIY8"/>
<evidence type="ECO:0000313" key="4">
    <source>
        <dbReference type="Proteomes" id="UP000256345"/>
    </source>
</evidence>
<reference evidence="2 4" key="2">
    <citation type="submission" date="2018-08" db="EMBL/GenBank/DDBJ databases">
        <title>Genomic Encyclopedia of Archaeal and Bacterial Type Strains, Phase II (KMG-II): from individual species to whole genera.</title>
        <authorList>
            <person name="Goeker M."/>
        </authorList>
    </citation>
    <scope>NUCLEOTIDE SEQUENCE [LARGE SCALE GENOMIC DNA]</scope>
    <source>
        <strain evidence="2 4">DSM 2261</strain>
    </source>
</reference>
<accession>A0AAC8TIY8</accession>
<proteinExistence type="predicted"/>
<dbReference type="InterPro" id="IPR036249">
    <property type="entry name" value="Thioredoxin-like_sf"/>
</dbReference>
<reference evidence="1 3" key="1">
    <citation type="submission" date="2015-05" db="EMBL/GenBank/DDBJ databases">
        <title>Genome assembly of Archangium gephyra DSM 2261.</title>
        <authorList>
            <person name="Sharma G."/>
            <person name="Subramanian S."/>
        </authorList>
    </citation>
    <scope>NUCLEOTIDE SEQUENCE [LARGE SCALE GENOMIC DNA]</scope>
    <source>
        <strain evidence="1 3">DSM 2261</strain>
    </source>
</reference>
<dbReference type="SUPFAM" id="SSF52833">
    <property type="entry name" value="Thioredoxin-like"/>
    <property type="match status" value="1"/>
</dbReference>
<dbReference type="KEGG" id="age:AA314_07717"/>
<dbReference type="EMBL" id="CP011509">
    <property type="protein sequence ID" value="AKJ06091.1"/>
    <property type="molecule type" value="Genomic_DNA"/>
</dbReference>
<gene>
    <name evidence="1" type="ORF">AA314_07717</name>
    <name evidence="2" type="ORF">ATI61_110162</name>
</gene>
<dbReference type="RefSeq" id="WP_047859464.1">
    <property type="nucleotide sequence ID" value="NZ_CP011509.1"/>
</dbReference>
<evidence type="ECO:0000313" key="3">
    <source>
        <dbReference type="Proteomes" id="UP000035579"/>
    </source>
</evidence>
<name>A0AAC8TIY8_9BACT</name>
<evidence type="ECO:0000313" key="1">
    <source>
        <dbReference type="EMBL" id="AKJ06091.1"/>
    </source>
</evidence>
<organism evidence="1 3">
    <name type="scientific">Archangium gephyra</name>
    <dbReference type="NCBI Taxonomy" id="48"/>
    <lineage>
        <taxon>Bacteria</taxon>
        <taxon>Pseudomonadati</taxon>
        <taxon>Myxococcota</taxon>
        <taxon>Myxococcia</taxon>
        <taxon>Myxococcales</taxon>
        <taxon>Cystobacterineae</taxon>
        <taxon>Archangiaceae</taxon>
        <taxon>Archangium</taxon>
    </lineage>
</organism>